<proteinExistence type="inferred from homology"/>
<dbReference type="AlphaFoldDB" id="A0A1Z5JT16"/>
<feature type="compositionally biased region" description="Low complexity" evidence="6">
    <location>
        <begin position="76"/>
        <end position="87"/>
    </location>
</feature>
<dbReference type="OrthoDB" id="43306at2759"/>
<feature type="transmembrane region" description="Helical" evidence="5">
    <location>
        <begin position="28"/>
        <end position="50"/>
    </location>
</feature>
<dbReference type="InParanoid" id="A0A1Z5JT16"/>
<evidence type="ECO:0000256" key="5">
    <source>
        <dbReference type="RuleBase" id="RU003832"/>
    </source>
</evidence>
<evidence type="ECO:0000256" key="4">
    <source>
        <dbReference type="ARBA" id="ARBA00022679"/>
    </source>
</evidence>
<evidence type="ECO:0000313" key="9">
    <source>
        <dbReference type="Proteomes" id="UP000198406"/>
    </source>
</evidence>
<dbReference type="InterPro" id="IPR055270">
    <property type="entry name" value="Glyco_tran_10_C"/>
</dbReference>
<dbReference type="PANTHER" id="PTHR11929">
    <property type="entry name" value="ALPHA- 1,3 -FUCOSYLTRANSFERASE"/>
    <property type="match status" value="1"/>
</dbReference>
<dbReference type="EMBL" id="BDSP01000114">
    <property type="protein sequence ID" value="GAX17170.1"/>
    <property type="molecule type" value="Genomic_DNA"/>
</dbReference>
<comment type="pathway">
    <text evidence="1">Protein modification; protein glycosylation.</text>
</comment>
<dbReference type="SUPFAM" id="SSF53756">
    <property type="entry name" value="UDP-Glycosyltransferase/glycogen phosphorylase"/>
    <property type="match status" value="1"/>
</dbReference>
<name>A0A1Z5JT16_FISSO</name>
<dbReference type="InterPro" id="IPR001503">
    <property type="entry name" value="Glyco_trans_10"/>
</dbReference>
<comment type="subcellular location">
    <subcellularLocation>
        <location evidence="5">Golgi apparatus</location>
        <location evidence="5">Golgi stack membrane</location>
        <topology evidence="5">Single-pass type II membrane protein</topology>
    </subcellularLocation>
</comment>
<dbReference type="Proteomes" id="UP000198406">
    <property type="component" value="Unassembled WGS sequence"/>
</dbReference>
<dbReference type="EC" id="2.4.1.-" evidence="5"/>
<dbReference type="InterPro" id="IPR038577">
    <property type="entry name" value="GT10-like_C_sf"/>
</dbReference>
<keyword evidence="5" id="KW-0472">Membrane</keyword>
<keyword evidence="5" id="KW-0812">Transmembrane</keyword>
<keyword evidence="3 5" id="KW-0328">Glycosyltransferase</keyword>
<comment type="similarity">
    <text evidence="2 5">Belongs to the glycosyltransferase 10 family.</text>
</comment>
<reference evidence="8 9" key="1">
    <citation type="journal article" date="2015" name="Plant Cell">
        <title>Oil accumulation by the oleaginous diatom Fistulifera solaris as revealed by the genome and transcriptome.</title>
        <authorList>
            <person name="Tanaka T."/>
            <person name="Maeda Y."/>
            <person name="Veluchamy A."/>
            <person name="Tanaka M."/>
            <person name="Abida H."/>
            <person name="Marechal E."/>
            <person name="Bowler C."/>
            <person name="Muto M."/>
            <person name="Sunaga Y."/>
            <person name="Tanaka M."/>
            <person name="Yoshino T."/>
            <person name="Taniguchi T."/>
            <person name="Fukuda Y."/>
            <person name="Nemoto M."/>
            <person name="Matsumoto M."/>
            <person name="Wong P.S."/>
            <person name="Aburatani S."/>
            <person name="Fujibuchi W."/>
        </authorList>
    </citation>
    <scope>NUCLEOTIDE SEQUENCE [LARGE SCALE GENOMIC DNA]</scope>
    <source>
        <strain evidence="8 9">JPCC DA0580</strain>
    </source>
</reference>
<evidence type="ECO:0000256" key="3">
    <source>
        <dbReference type="ARBA" id="ARBA00022676"/>
    </source>
</evidence>
<dbReference type="PANTHER" id="PTHR11929:SF194">
    <property type="entry name" value="ALPHA-(1,3)-FUCOSYLTRANSFERASE 10"/>
    <property type="match status" value="1"/>
</dbReference>
<organism evidence="8 9">
    <name type="scientific">Fistulifera solaris</name>
    <name type="common">Oleaginous diatom</name>
    <dbReference type="NCBI Taxonomy" id="1519565"/>
    <lineage>
        <taxon>Eukaryota</taxon>
        <taxon>Sar</taxon>
        <taxon>Stramenopiles</taxon>
        <taxon>Ochrophyta</taxon>
        <taxon>Bacillariophyta</taxon>
        <taxon>Bacillariophyceae</taxon>
        <taxon>Bacillariophycidae</taxon>
        <taxon>Naviculales</taxon>
        <taxon>Naviculaceae</taxon>
        <taxon>Fistulifera</taxon>
    </lineage>
</organism>
<dbReference type="GO" id="GO:0032580">
    <property type="term" value="C:Golgi cisterna membrane"/>
    <property type="evidence" value="ECO:0007669"/>
    <property type="project" value="UniProtKB-SubCell"/>
</dbReference>
<accession>A0A1Z5JT16</accession>
<dbReference type="GO" id="GO:0046920">
    <property type="term" value="F:alpha-(1-&gt;3)-fucosyltransferase activity"/>
    <property type="evidence" value="ECO:0007669"/>
    <property type="project" value="TreeGrafter"/>
</dbReference>
<evidence type="ECO:0000313" key="8">
    <source>
        <dbReference type="EMBL" id="GAX17170.1"/>
    </source>
</evidence>
<dbReference type="UniPathway" id="UPA00378"/>
<comment type="caution">
    <text evidence="8">The sequence shown here is derived from an EMBL/GenBank/DDBJ whole genome shotgun (WGS) entry which is preliminary data.</text>
</comment>
<evidence type="ECO:0000256" key="6">
    <source>
        <dbReference type="SAM" id="MobiDB-lite"/>
    </source>
</evidence>
<keyword evidence="5" id="KW-0333">Golgi apparatus</keyword>
<keyword evidence="4 5" id="KW-0808">Transferase</keyword>
<dbReference type="Gene3D" id="3.40.50.11660">
    <property type="entry name" value="Glycosyl transferase family 10, C-terminal domain"/>
    <property type="match status" value="1"/>
</dbReference>
<keyword evidence="5" id="KW-1133">Transmembrane helix</keyword>
<sequence length="436" mass="49685">MYTNTMVTRPFAGQISPRRREPPRIRCCLPLWRGVVIVPFLLIIHFLYVLTKIDISTLQESSGMAEHYHLKHLRDSFQSPQQQQQSSVTKASPTIPNIDDYLTKLKTLEKTLNAKSCQRRNDKKDDFALNENFCSGSSATNFVYHNSLPFERILCGQIIPPNSHITTNQICNSPARLFEEIPQITGNMKPVHLFFRVSSQNRAKPFPCDIPCHSVEGGGVVQTRYVTPIDNSEAWKITFSMEGPMYYRQLAIQDGEYKKHHYYSTTSYESEVPLPYFSWAEYDIHSPSPVDFDTAIKGASFMAKNCASRNKREALVQELSQHFRVDALSLCLHNAEPPPGANLRDKVQTMRFYLFHLAFENQCYPDYITEKLWGPMQSGTIPVYFGSPNAKDHAPNNSLIMVDDFPDVATLGKYLNEVAKNLLVEPVGGRILNFMV</sequence>
<gene>
    <name evidence="8" type="ORF">FisN_10Lh016</name>
</gene>
<feature type="region of interest" description="Disordered" evidence="6">
    <location>
        <begin position="75"/>
        <end position="95"/>
    </location>
</feature>
<evidence type="ECO:0000256" key="1">
    <source>
        <dbReference type="ARBA" id="ARBA00004922"/>
    </source>
</evidence>
<evidence type="ECO:0000259" key="7">
    <source>
        <dbReference type="Pfam" id="PF00852"/>
    </source>
</evidence>
<evidence type="ECO:0000256" key="2">
    <source>
        <dbReference type="ARBA" id="ARBA00008919"/>
    </source>
</evidence>
<keyword evidence="9" id="KW-1185">Reference proteome</keyword>
<feature type="domain" description="Fucosyltransferase C-terminal" evidence="7">
    <location>
        <begin position="299"/>
        <end position="421"/>
    </location>
</feature>
<dbReference type="Pfam" id="PF00852">
    <property type="entry name" value="Glyco_transf_10"/>
    <property type="match status" value="1"/>
</dbReference>
<protein>
    <recommendedName>
        <fullName evidence="5">Fucosyltransferase</fullName>
        <ecNumber evidence="5">2.4.1.-</ecNumber>
    </recommendedName>
</protein>